<dbReference type="Pfam" id="PF17262">
    <property type="entry name" value="Cas6b_C"/>
    <property type="match status" value="1"/>
</dbReference>
<name>A0ABV8ETM0_9BACT</name>
<dbReference type="GO" id="GO:0004519">
    <property type="term" value="F:endonuclease activity"/>
    <property type="evidence" value="ECO:0007669"/>
    <property type="project" value="UniProtKB-KW"/>
</dbReference>
<dbReference type="InterPro" id="IPR020209">
    <property type="entry name" value="Cas6b_C"/>
</dbReference>
<evidence type="ECO:0000259" key="1">
    <source>
        <dbReference type="Pfam" id="PF17262"/>
    </source>
</evidence>
<dbReference type="InterPro" id="IPR041528">
    <property type="entry name" value="Cas6b_N"/>
</dbReference>
<dbReference type="EMBL" id="JBHSAV010000094">
    <property type="protein sequence ID" value="MFC3978473.1"/>
    <property type="molecule type" value="Genomic_DNA"/>
</dbReference>
<dbReference type="RefSeq" id="WP_241294792.1">
    <property type="nucleotide sequence ID" value="NZ_JAKZGR010000008.1"/>
</dbReference>
<evidence type="ECO:0000259" key="2">
    <source>
        <dbReference type="Pfam" id="PF17955"/>
    </source>
</evidence>
<keyword evidence="4" id="KW-1185">Reference proteome</keyword>
<reference evidence="4" key="1">
    <citation type="journal article" date="2019" name="Int. J. Syst. Evol. Microbiol.">
        <title>The Global Catalogue of Microorganisms (GCM) 10K type strain sequencing project: providing services to taxonomists for standard genome sequencing and annotation.</title>
        <authorList>
            <consortium name="The Broad Institute Genomics Platform"/>
            <consortium name="The Broad Institute Genome Sequencing Center for Infectious Disease"/>
            <person name="Wu L."/>
            <person name="Ma J."/>
        </authorList>
    </citation>
    <scope>NUCLEOTIDE SEQUENCE [LARGE SCALE GENOMIC DNA]</scope>
    <source>
        <strain evidence="4">CECT 8551</strain>
    </source>
</reference>
<keyword evidence="3" id="KW-0378">Hydrolase</keyword>
<protein>
    <submittedName>
        <fullName evidence="3">CRISPR-associated endonuclease Cas6</fullName>
    </submittedName>
</protein>
<feature type="domain" description="Cas6b N-terminal" evidence="2">
    <location>
        <begin position="3"/>
        <end position="104"/>
    </location>
</feature>
<sequence>MPQIRIVKVVFDTIIQDFEIPSFRGAVIETVGRSHVIFHNHLSDDKLHYKYPAIQYKREGNHASILCIKEGVEEIHHFFINNIGQVRIGNKHTALMVKNVSIQTCNFQVSDEFFTYQIKRWLPLHGENYEKYISLDGLVDQIAFLERVMVGNILSMAKGLDWFIEEAVSVKITSIIKSNWTYLKKKKVLSFDLIFKTNVFLPYGIGLGKSSSIGFGTIEKATIKKLAI</sequence>
<dbReference type="Proteomes" id="UP001595766">
    <property type="component" value="Unassembled WGS sequence"/>
</dbReference>
<gene>
    <name evidence="3" type="ORF">ACFOUP_18970</name>
</gene>
<organism evidence="3 4">
    <name type="scientific">Belliella kenyensis</name>
    <dbReference type="NCBI Taxonomy" id="1472724"/>
    <lineage>
        <taxon>Bacteria</taxon>
        <taxon>Pseudomonadati</taxon>
        <taxon>Bacteroidota</taxon>
        <taxon>Cytophagia</taxon>
        <taxon>Cytophagales</taxon>
        <taxon>Cyclobacteriaceae</taxon>
        <taxon>Belliella</taxon>
    </lineage>
</organism>
<keyword evidence="3" id="KW-0540">Nuclease</keyword>
<evidence type="ECO:0000313" key="3">
    <source>
        <dbReference type="EMBL" id="MFC3978473.1"/>
    </source>
</evidence>
<comment type="caution">
    <text evidence="3">The sequence shown here is derived from an EMBL/GenBank/DDBJ whole genome shotgun (WGS) entry which is preliminary data.</text>
</comment>
<feature type="domain" description="Cas6b C-terminal" evidence="1">
    <location>
        <begin position="109"/>
        <end position="220"/>
    </location>
</feature>
<keyword evidence="3" id="KW-0255">Endonuclease</keyword>
<accession>A0ABV8ETM0</accession>
<proteinExistence type="predicted"/>
<evidence type="ECO:0000313" key="4">
    <source>
        <dbReference type="Proteomes" id="UP001595766"/>
    </source>
</evidence>
<dbReference type="Pfam" id="PF17955">
    <property type="entry name" value="Cas6b_N"/>
    <property type="match status" value="1"/>
</dbReference>